<reference evidence="3" key="1">
    <citation type="submission" date="2022-11" db="EMBL/GenBank/DDBJ databases">
        <title>Centuries of genome instability and evolution in soft-shell clam transmissible cancer (bioRxiv).</title>
        <authorList>
            <person name="Hart S.F.M."/>
            <person name="Yonemitsu M.A."/>
            <person name="Giersch R.M."/>
            <person name="Beal B.F."/>
            <person name="Arriagada G."/>
            <person name="Davis B.W."/>
            <person name="Ostrander E.A."/>
            <person name="Goff S.P."/>
            <person name="Metzger M.J."/>
        </authorList>
    </citation>
    <scope>NUCLEOTIDE SEQUENCE</scope>
    <source>
        <strain evidence="3">MELC-2E11</strain>
        <tissue evidence="3">Siphon/mantle</tissue>
    </source>
</reference>
<accession>A0ABY7E9W6</accession>
<feature type="compositionally biased region" description="Basic and acidic residues" evidence="1">
    <location>
        <begin position="307"/>
        <end position="320"/>
    </location>
</feature>
<feature type="region of interest" description="Disordered" evidence="1">
    <location>
        <begin position="28"/>
        <end position="73"/>
    </location>
</feature>
<evidence type="ECO:0000256" key="1">
    <source>
        <dbReference type="SAM" id="MobiDB-lite"/>
    </source>
</evidence>
<evidence type="ECO:0000313" key="4">
    <source>
        <dbReference type="Proteomes" id="UP001164746"/>
    </source>
</evidence>
<keyword evidence="2" id="KW-0812">Transmembrane</keyword>
<name>A0ABY7E9W6_MYAAR</name>
<feature type="transmembrane region" description="Helical" evidence="2">
    <location>
        <begin position="153"/>
        <end position="172"/>
    </location>
</feature>
<feature type="compositionally biased region" description="Low complexity" evidence="1">
    <location>
        <begin position="296"/>
        <end position="306"/>
    </location>
</feature>
<proteinExistence type="predicted"/>
<keyword evidence="2" id="KW-0472">Membrane</keyword>
<organism evidence="3 4">
    <name type="scientific">Mya arenaria</name>
    <name type="common">Soft-shell clam</name>
    <dbReference type="NCBI Taxonomy" id="6604"/>
    <lineage>
        <taxon>Eukaryota</taxon>
        <taxon>Metazoa</taxon>
        <taxon>Spiralia</taxon>
        <taxon>Lophotrochozoa</taxon>
        <taxon>Mollusca</taxon>
        <taxon>Bivalvia</taxon>
        <taxon>Autobranchia</taxon>
        <taxon>Heteroconchia</taxon>
        <taxon>Euheterodonta</taxon>
        <taxon>Imparidentia</taxon>
        <taxon>Neoheterodontei</taxon>
        <taxon>Myida</taxon>
        <taxon>Myoidea</taxon>
        <taxon>Myidae</taxon>
        <taxon>Mya</taxon>
    </lineage>
</organism>
<dbReference type="EMBL" id="CP111016">
    <property type="protein sequence ID" value="WAR06645.1"/>
    <property type="molecule type" value="Genomic_DNA"/>
</dbReference>
<keyword evidence="2" id="KW-1133">Transmembrane helix</keyword>
<keyword evidence="4" id="KW-1185">Reference proteome</keyword>
<gene>
    <name evidence="3" type="ORF">MAR_022014</name>
</gene>
<protein>
    <submittedName>
        <fullName evidence="3">Uncharacterized protein</fullName>
    </submittedName>
</protein>
<sequence length="357" mass="40854">MESDPLSTKYYDRFLEQLRRYLSRPASRLLSARSRKHSVPETPPERRPLTTSTAAPQSPVPQIHVSDYSEEPEMERRRVAEIEGIDSSKMRQFPFSSFKLLGGLQIGVGIVCLLLGLVDLFVFLYVSEYDSETLTALTIACTPVWCGLWKMTFMILSVMCALLFAPALFGIERKEGDWTTSAEWLIPMVIAFFAFNEIICAVITAAICCCCSPLNQAKVRVLYTRELDELHEHPEKRRLETPEIFYTDNSRLERSRHSPRVYSSRKEQPAIAYGNWDDQHGNSHMRTPRQVELVHQSHQPHPAAQHQRQEVPRASMHETDSPVAHYSRPPTYEGHPNNDINSYRRLRQLTLPGVGTA</sequence>
<dbReference type="Proteomes" id="UP001164746">
    <property type="component" value="Chromosome 5"/>
</dbReference>
<feature type="transmembrane region" description="Helical" evidence="2">
    <location>
        <begin position="100"/>
        <end position="126"/>
    </location>
</feature>
<feature type="transmembrane region" description="Helical" evidence="2">
    <location>
        <begin position="184"/>
        <end position="207"/>
    </location>
</feature>
<evidence type="ECO:0000313" key="3">
    <source>
        <dbReference type="EMBL" id="WAR06645.1"/>
    </source>
</evidence>
<evidence type="ECO:0000256" key="2">
    <source>
        <dbReference type="SAM" id="Phobius"/>
    </source>
</evidence>
<feature type="region of interest" description="Disordered" evidence="1">
    <location>
        <begin position="293"/>
        <end position="344"/>
    </location>
</feature>